<sequence length="161" mass="18036">MSVEAFDFETFFNSCKRNNTETTAIEKTAKQIECQALQVFSVPGQRDIEGYCKVDEFAHKVCPYSELEHIWLFQRAPSSAPILHTPSSQHSNQPLTDMVATTPQLTTVLPSPSSSPVPPTKSDRRQLKAKKGNAHYDLIVVEVYEISNISSALYNSKEKSE</sequence>
<organism evidence="2 3">
    <name type="scientific">Ceratitis capitata</name>
    <name type="common">Mediterranean fruit fly</name>
    <name type="synonym">Tephritis capitata</name>
    <dbReference type="NCBI Taxonomy" id="7213"/>
    <lineage>
        <taxon>Eukaryota</taxon>
        <taxon>Metazoa</taxon>
        <taxon>Ecdysozoa</taxon>
        <taxon>Arthropoda</taxon>
        <taxon>Hexapoda</taxon>
        <taxon>Insecta</taxon>
        <taxon>Pterygota</taxon>
        <taxon>Neoptera</taxon>
        <taxon>Endopterygota</taxon>
        <taxon>Diptera</taxon>
        <taxon>Brachycera</taxon>
        <taxon>Muscomorpha</taxon>
        <taxon>Tephritoidea</taxon>
        <taxon>Tephritidae</taxon>
        <taxon>Ceratitis</taxon>
        <taxon>Ceratitis</taxon>
    </lineage>
</organism>
<feature type="region of interest" description="Disordered" evidence="1">
    <location>
        <begin position="107"/>
        <end position="129"/>
    </location>
</feature>
<proteinExistence type="predicted"/>
<dbReference type="AlphaFoldDB" id="A0A811VC29"/>
<protein>
    <submittedName>
        <fullName evidence="2">(Mediterranean fruit fly) hypothetical protein</fullName>
    </submittedName>
</protein>
<gene>
    <name evidence="2" type="ORF">CCAP1982_LOCUS19894</name>
</gene>
<evidence type="ECO:0000313" key="3">
    <source>
        <dbReference type="Proteomes" id="UP000606786"/>
    </source>
</evidence>
<reference evidence="2" key="1">
    <citation type="submission" date="2020-11" db="EMBL/GenBank/DDBJ databases">
        <authorList>
            <person name="Whitehead M."/>
        </authorList>
    </citation>
    <scope>NUCLEOTIDE SEQUENCE</scope>
    <source>
        <strain evidence="2">EGII</strain>
    </source>
</reference>
<accession>A0A811VC29</accession>
<evidence type="ECO:0000313" key="2">
    <source>
        <dbReference type="EMBL" id="CAD7011783.1"/>
    </source>
</evidence>
<keyword evidence="3" id="KW-1185">Reference proteome</keyword>
<comment type="caution">
    <text evidence="2">The sequence shown here is derived from an EMBL/GenBank/DDBJ whole genome shotgun (WGS) entry which is preliminary data.</text>
</comment>
<feature type="non-terminal residue" evidence="2">
    <location>
        <position position="1"/>
    </location>
</feature>
<evidence type="ECO:0000256" key="1">
    <source>
        <dbReference type="SAM" id="MobiDB-lite"/>
    </source>
</evidence>
<dbReference type="EMBL" id="CAJHJT010000056">
    <property type="protein sequence ID" value="CAD7011783.1"/>
    <property type="molecule type" value="Genomic_DNA"/>
</dbReference>
<dbReference type="Proteomes" id="UP000606786">
    <property type="component" value="Unassembled WGS sequence"/>
</dbReference>
<name>A0A811VC29_CERCA</name>